<dbReference type="PANTHER" id="PTHR30269">
    <property type="entry name" value="TRANSMEMBRANE PROTEIN YFCA"/>
    <property type="match status" value="1"/>
</dbReference>
<dbReference type="KEGG" id="cps:CPS_3342"/>
<feature type="transmembrane region" description="Helical" evidence="8">
    <location>
        <begin position="54"/>
        <end position="74"/>
    </location>
</feature>
<keyword evidence="4 8" id="KW-1003">Cell membrane</keyword>
<feature type="transmembrane region" description="Helical" evidence="8">
    <location>
        <begin position="233"/>
        <end position="254"/>
    </location>
</feature>
<keyword evidence="5 8" id="KW-0812">Transmembrane</keyword>
<evidence type="ECO:0000256" key="8">
    <source>
        <dbReference type="RuleBase" id="RU363041"/>
    </source>
</evidence>
<dbReference type="Pfam" id="PF01925">
    <property type="entry name" value="TauE"/>
    <property type="match status" value="1"/>
</dbReference>
<feature type="transmembrane region" description="Helical" evidence="8">
    <location>
        <begin position="12"/>
        <end position="34"/>
    </location>
</feature>
<evidence type="ECO:0000313" key="9">
    <source>
        <dbReference type="EMBL" id="AAZ26013.1"/>
    </source>
</evidence>
<dbReference type="InterPro" id="IPR002781">
    <property type="entry name" value="TM_pro_TauE-like"/>
</dbReference>
<dbReference type="Proteomes" id="UP000000547">
    <property type="component" value="Chromosome"/>
</dbReference>
<dbReference type="AlphaFoldDB" id="Q47YV2"/>
<evidence type="ECO:0000313" key="10">
    <source>
        <dbReference type="Proteomes" id="UP000000547"/>
    </source>
</evidence>
<comment type="similarity">
    <text evidence="2 8">Belongs to the 4-toluene sulfonate uptake permease (TSUP) (TC 2.A.102) family.</text>
</comment>
<proteinExistence type="inferred from homology"/>
<dbReference type="HOGENOM" id="CLU_054750_1_0_6"/>
<dbReference type="RefSeq" id="WP_011044104.1">
    <property type="nucleotide sequence ID" value="NC_003910.7"/>
</dbReference>
<evidence type="ECO:0000256" key="6">
    <source>
        <dbReference type="ARBA" id="ARBA00022989"/>
    </source>
</evidence>
<evidence type="ECO:0000256" key="2">
    <source>
        <dbReference type="ARBA" id="ARBA00009142"/>
    </source>
</evidence>
<feature type="transmembrane region" description="Helical" evidence="8">
    <location>
        <begin position="140"/>
        <end position="166"/>
    </location>
</feature>
<dbReference type="EMBL" id="CP000083">
    <property type="protein sequence ID" value="AAZ26013.1"/>
    <property type="molecule type" value="Genomic_DNA"/>
</dbReference>
<evidence type="ECO:0000256" key="5">
    <source>
        <dbReference type="ARBA" id="ARBA00022692"/>
    </source>
</evidence>
<dbReference type="STRING" id="167879.CPS_3342"/>
<organism evidence="9 10">
    <name type="scientific">Colwellia psychrerythraea (strain 34H / ATCC BAA-681)</name>
    <name type="common">Vibrio psychroerythus</name>
    <dbReference type="NCBI Taxonomy" id="167879"/>
    <lineage>
        <taxon>Bacteria</taxon>
        <taxon>Pseudomonadati</taxon>
        <taxon>Pseudomonadota</taxon>
        <taxon>Gammaproteobacteria</taxon>
        <taxon>Alteromonadales</taxon>
        <taxon>Colwelliaceae</taxon>
        <taxon>Colwellia</taxon>
    </lineage>
</organism>
<feature type="transmembrane region" description="Helical" evidence="8">
    <location>
        <begin position="178"/>
        <end position="196"/>
    </location>
</feature>
<feature type="transmembrane region" description="Helical" evidence="8">
    <location>
        <begin position="86"/>
        <end position="103"/>
    </location>
</feature>
<dbReference type="InterPro" id="IPR052017">
    <property type="entry name" value="TSUP"/>
</dbReference>
<comment type="subcellular location">
    <subcellularLocation>
        <location evidence="1 8">Cell membrane</location>
        <topology evidence="1 8">Multi-pass membrane protein</topology>
    </subcellularLocation>
</comment>
<keyword evidence="7 8" id="KW-0472">Membrane</keyword>
<keyword evidence="3" id="KW-0813">Transport</keyword>
<name>Q47YV2_COLP3</name>
<evidence type="ECO:0000256" key="1">
    <source>
        <dbReference type="ARBA" id="ARBA00004651"/>
    </source>
</evidence>
<evidence type="ECO:0000256" key="3">
    <source>
        <dbReference type="ARBA" id="ARBA00022448"/>
    </source>
</evidence>
<dbReference type="GO" id="GO:0005886">
    <property type="term" value="C:plasma membrane"/>
    <property type="evidence" value="ECO:0007669"/>
    <property type="project" value="UniProtKB-SubCell"/>
</dbReference>
<feature type="transmembrane region" description="Helical" evidence="8">
    <location>
        <begin position="109"/>
        <end position="128"/>
    </location>
</feature>
<evidence type="ECO:0000256" key="4">
    <source>
        <dbReference type="ARBA" id="ARBA00022475"/>
    </source>
</evidence>
<evidence type="ECO:0000256" key="7">
    <source>
        <dbReference type="ARBA" id="ARBA00023136"/>
    </source>
</evidence>
<dbReference type="PANTHER" id="PTHR30269:SF37">
    <property type="entry name" value="MEMBRANE TRANSPORTER PROTEIN"/>
    <property type="match status" value="1"/>
</dbReference>
<gene>
    <name evidence="9" type="ordered locus">CPS_3342</name>
</gene>
<accession>Q47YV2</accession>
<feature type="transmembrane region" description="Helical" evidence="8">
    <location>
        <begin position="203"/>
        <end position="221"/>
    </location>
</feature>
<keyword evidence="6 8" id="KW-1133">Transmembrane helix</keyword>
<reference evidence="9" key="1">
    <citation type="journal article" date="2005" name="Proc. Natl. Acad. Sci. U.S.A.">
        <title>The psychrophilic lifestyle as revealed by the genome sequence of Colwellia psychrerythraea 34H through genomic and proteomic analyses.</title>
        <authorList>
            <person name="Methe B.A."/>
            <person name="Nelson K.E."/>
            <person name="Deming J.W."/>
            <person name="Momen B."/>
            <person name="Melamud E."/>
            <person name="Zhang X."/>
            <person name="Moult J."/>
            <person name="Madupu R."/>
            <person name="Nelson W.C."/>
            <person name="Dodson R.J."/>
            <person name="Brinkac L.M."/>
            <person name="Daugherty S.C."/>
            <person name="Durkin A.S."/>
            <person name="DeBoy R.T."/>
            <person name="Kolonay J.F."/>
            <person name="Sullivan S.A."/>
            <person name="Zhou L."/>
            <person name="Davidsen T.M."/>
            <person name="Wu M."/>
            <person name="Huston A.L."/>
            <person name="Lewis M."/>
            <person name="Weaver B."/>
            <person name="Weidman J.F."/>
            <person name="Khouri H."/>
            <person name="Utterback T.R."/>
            <person name="Feldblyum T.V."/>
            <person name="Fraser C.M."/>
        </authorList>
    </citation>
    <scope>NUCLEOTIDE SEQUENCE [LARGE SCALE GENOMIC DNA]</scope>
    <source>
        <strain evidence="9">34H</strain>
    </source>
</reference>
<sequence length="255" mass="27268">MFELVINDIAALPISTLVLLFFTSLIAGFLRGLAGFGSGMLMAGPMVLLIEPTIAVAIIVILEASISVPLIKTAKQDVNWRLVKRLLLGAVFLAPFGVLALQVMSAQSAGQVISLLVVTAAIALLCGYQRRRATTKVKEVTVGGVSGFCCGMAGISGPPVVLYLLSGPHNHKEMRATLIYYFALIDFYVLAALLILDGFSLMPFAVSLACFPLMWLGAMLGCKQVAATNPLQYKRWALLTIITGNIISLVVVLLR</sequence>
<protein>
    <recommendedName>
        <fullName evidence="8">Probable membrane transporter protein</fullName>
    </recommendedName>
</protein>